<dbReference type="SUPFAM" id="SSF56176">
    <property type="entry name" value="FAD-binding/transporter-associated domain-like"/>
    <property type="match status" value="1"/>
</dbReference>
<dbReference type="GO" id="GO:0071949">
    <property type="term" value="F:FAD binding"/>
    <property type="evidence" value="ECO:0007669"/>
    <property type="project" value="InterPro"/>
</dbReference>
<dbReference type="InterPro" id="IPR012675">
    <property type="entry name" value="Beta-grasp_dom_sf"/>
</dbReference>
<dbReference type="Gene3D" id="3.30.43.10">
    <property type="entry name" value="Uridine Diphospho-n-acetylenolpyruvylglucosamine Reductase, domain 2"/>
    <property type="match status" value="1"/>
</dbReference>
<dbReference type="InterPro" id="IPR014307">
    <property type="entry name" value="Xanthine_DH_ssu"/>
</dbReference>
<protein>
    <submittedName>
        <fullName evidence="7">Xanthine dehydrogenase, small subunit</fullName>
    </submittedName>
</protein>
<dbReference type="Gene3D" id="3.30.390.50">
    <property type="entry name" value="CO dehydrogenase flavoprotein, C-terminal domain"/>
    <property type="match status" value="1"/>
</dbReference>
<evidence type="ECO:0000256" key="4">
    <source>
        <dbReference type="ARBA" id="ARBA00023002"/>
    </source>
</evidence>
<dbReference type="InterPro" id="IPR036683">
    <property type="entry name" value="CO_DH_flav_C_dom_sf"/>
</dbReference>
<organism evidence="7 8">
    <name type="scientific">Burkholderia ambifaria MEX-5</name>
    <dbReference type="NCBI Taxonomy" id="396597"/>
    <lineage>
        <taxon>Bacteria</taxon>
        <taxon>Pseudomonadati</taxon>
        <taxon>Pseudomonadota</taxon>
        <taxon>Betaproteobacteria</taxon>
        <taxon>Burkholderiales</taxon>
        <taxon>Burkholderiaceae</taxon>
        <taxon>Burkholderia</taxon>
        <taxon>Burkholderia cepacia complex</taxon>
    </lineage>
</organism>
<feature type="domain" description="FAD-binding PCMH-type" evidence="6">
    <location>
        <begin position="267"/>
        <end position="440"/>
    </location>
</feature>
<evidence type="ECO:0000256" key="3">
    <source>
        <dbReference type="ARBA" id="ARBA00022827"/>
    </source>
</evidence>
<gene>
    <name evidence="7" type="ORF">BamMEX5DRAFT_3533</name>
</gene>
<keyword evidence="3" id="KW-0274">FAD</keyword>
<evidence type="ECO:0000256" key="2">
    <source>
        <dbReference type="ARBA" id="ARBA00022723"/>
    </source>
</evidence>
<dbReference type="PANTHER" id="PTHR45444">
    <property type="entry name" value="XANTHINE DEHYDROGENASE"/>
    <property type="match status" value="1"/>
</dbReference>
<dbReference type="Pfam" id="PF03450">
    <property type="entry name" value="CO_deh_flav_C"/>
    <property type="match status" value="1"/>
</dbReference>
<dbReference type="SUPFAM" id="SSF54292">
    <property type="entry name" value="2Fe-2S ferredoxin-like"/>
    <property type="match status" value="1"/>
</dbReference>
<dbReference type="EMBL" id="ABLK01000113">
    <property type="protein sequence ID" value="EDT40686.1"/>
    <property type="molecule type" value="Genomic_DNA"/>
</dbReference>
<dbReference type="Proteomes" id="UP000004814">
    <property type="component" value="Unassembled WGS sequence"/>
</dbReference>
<dbReference type="InterPro" id="IPR036884">
    <property type="entry name" value="2Fe-2S-bd_dom_sf"/>
</dbReference>
<dbReference type="Pfam" id="PF00111">
    <property type="entry name" value="Fer2"/>
    <property type="match status" value="1"/>
</dbReference>
<dbReference type="InterPro" id="IPR002888">
    <property type="entry name" value="2Fe-2S-bd"/>
</dbReference>
<dbReference type="Pfam" id="PF01799">
    <property type="entry name" value="Fer2_2"/>
    <property type="match status" value="1"/>
</dbReference>
<dbReference type="InterPro" id="IPR016167">
    <property type="entry name" value="FAD-bd_PCMH_sub1"/>
</dbReference>
<dbReference type="InterPro" id="IPR036318">
    <property type="entry name" value="FAD-bd_PCMH-like_sf"/>
</dbReference>
<reference evidence="7 8" key="1">
    <citation type="submission" date="2008-03" db="EMBL/GenBank/DDBJ databases">
        <title>Sequencing of the draft genome and assembly of Burkholderia ambifaria MEX-5.</title>
        <authorList>
            <consortium name="US DOE Joint Genome Institute (JGI-PGF)"/>
            <person name="Copeland A."/>
            <person name="Lucas S."/>
            <person name="Lapidus A."/>
            <person name="Glavina del Rio T."/>
            <person name="Dalin E."/>
            <person name="Tice H."/>
            <person name="Bruce D."/>
            <person name="Goodwin L."/>
            <person name="Pitluck S."/>
            <person name="Larimer F."/>
            <person name="Land M.L."/>
            <person name="Hauser L."/>
            <person name="Tiedje J."/>
            <person name="Richardson P."/>
        </authorList>
    </citation>
    <scope>NUCLEOTIDE SEQUENCE [LARGE SCALE GENOMIC DNA]</scope>
    <source>
        <strain evidence="7 8">MEX-5</strain>
    </source>
</reference>
<dbReference type="PROSITE" id="PS51387">
    <property type="entry name" value="FAD_PCMH"/>
    <property type="match status" value="1"/>
</dbReference>
<dbReference type="PATRIC" id="fig|396597.7.peg.4417"/>
<dbReference type="InterPro" id="IPR016208">
    <property type="entry name" value="Ald_Oxase/xanthine_DH-like"/>
</dbReference>
<proteinExistence type="predicted"/>
<dbReference type="SUPFAM" id="SSF55447">
    <property type="entry name" value="CO dehydrogenase flavoprotein C-terminal domain-like"/>
    <property type="match status" value="1"/>
</dbReference>
<evidence type="ECO:0000313" key="8">
    <source>
        <dbReference type="Proteomes" id="UP000004814"/>
    </source>
</evidence>
<dbReference type="InterPro" id="IPR036010">
    <property type="entry name" value="2Fe-2S_ferredoxin-like_sf"/>
</dbReference>
<dbReference type="GO" id="GO:0051537">
    <property type="term" value="F:2 iron, 2 sulfur cluster binding"/>
    <property type="evidence" value="ECO:0007669"/>
    <property type="project" value="InterPro"/>
</dbReference>
<comment type="caution">
    <text evidence="7">The sequence shown here is derived from an EMBL/GenBank/DDBJ whole genome shotgun (WGS) entry which is preliminary data.</text>
</comment>
<evidence type="ECO:0000313" key="7">
    <source>
        <dbReference type="EMBL" id="EDT40686.1"/>
    </source>
</evidence>
<accession>B1T6W7</accession>
<dbReference type="InterPro" id="IPR001041">
    <property type="entry name" value="2Fe-2S_ferredoxin-type"/>
</dbReference>
<dbReference type="NCBIfam" id="TIGR02963">
    <property type="entry name" value="xanthine_xdhA"/>
    <property type="match status" value="1"/>
</dbReference>
<dbReference type="CDD" id="cd00207">
    <property type="entry name" value="fer2"/>
    <property type="match status" value="1"/>
</dbReference>
<dbReference type="GO" id="GO:0004854">
    <property type="term" value="F:xanthine dehydrogenase activity"/>
    <property type="evidence" value="ECO:0007669"/>
    <property type="project" value="InterPro"/>
</dbReference>
<dbReference type="InterPro" id="IPR016169">
    <property type="entry name" value="FAD-bd_PCMH_sub2"/>
</dbReference>
<dbReference type="InterPro" id="IPR005107">
    <property type="entry name" value="CO_DH_flav_C"/>
</dbReference>
<sequence>MGRMRDRLWVGKFDGDSVQTVRETSVERPAQAALPPLKNDRDMSEPIRFYHRHAVREVSGADVTRTVLQYLREDAHCTGTKEGCAEGDCGACTVVVGELTDAGTVAFKAVNACIQFLPTLDGRALLTVEDLRQPDGSLHPVQQAMVDCHGSQCGFCTPGFVMSMWALYEKHGHEACGSVCAKAKDVPTRTEIADALTGNLCRCTGYRPIVDAAVRMFDATGEGAAGEGATGEGAAGEGAPQPVAPVDTAALARTLASLKRDDTFDYTTSDGARFAAPRTLDALAALKIERPDARILAGSTDIGLWVTKQMRRLDDLIYVGQIAELLTIAHGDDWIEIGAGVTLENAYAALAGTYPELTEMWKRFASLPIRNAGTMGGNVANGSPIGDSMPGLIALGARVVLRGGDTVRELPLEALYTGYQQKDMAPHEFVVSLKVPTRTGARAKLQFRTYKVSKRFDSDISAVCAAFAFVADGDTIREPRVAFGGMAATPKRATHTEAVLDGAQWHEATAQAAMQALERDYQPLSDMRATSTYRLDTAKNLMVRFWLETRPHDPLPPQAVNVREVAAEAGAGADADAARV</sequence>
<dbReference type="InterPro" id="IPR002346">
    <property type="entry name" value="Mopterin_DH_FAD-bd"/>
</dbReference>
<dbReference type="PROSITE" id="PS00197">
    <property type="entry name" value="2FE2S_FER_1"/>
    <property type="match status" value="1"/>
</dbReference>
<dbReference type="GO" id="GO:0005506">
    <property type="term" value="F:iron ion binding"/>
    <property type="evidence" value="ECO:0007669"/>
    <property type="project" value="InterPro"/>
</dbReference>
<keyword evidence="4" id="KW-0560">Oxidoreductase</keyword>
<evidence type="ECO:0000259" key="6">
    <source>
        <dbReference type="PROSITE" id="PS51387"/>
    </source>
</evidence>
<dbReference type="SUPFAM" id="SSF47741">
    <property type="entry name" value="CO dehydrogenase ISP C-domain like"/>
    <property type="match status" value="1"/>
</dbReference>
<dbReference type="InterPro" id="IPR016166">
    <property type="entry name" value="FAD-bd_PCMH"/>
</dbReference>
<dbReference type="Gene3D" id="3.30.465.10">
    <property type="match status" value="1"/>
</dbReference>
<dbReference type="SMART" id="SM01092">
    <property type="entry name" value="CO_deh_flav_C"/>
    <property type="match status" value="1"/>
</dbReference>
<dbReference type="Pfam" id="PF00941">
    <property type="entry name" value="FAD_binding_5"/>
    <property type="match status" value="1"/>
</dbReference>
<keyword evidence="5" id="KW-0408">Iron</keyword>
<dbReference type="PANTHER" id="PTHR45444:SF3">
    <property type="entry name" value="XANTHINE DEHYDROGENASE"/>
    <property type="match status" value="1"/>
</dbReference>
<dbReference type="Gene3D" id="3.10.20.30">
    <property type="match status" value="1"/>
</dbReference>
<keyword evidence="1" id="KW-0285">Flavoprotein</keyword>
<keyword evidence="2" id="KW-0479">Metal-binding</keyword>
<name>B1T6W7_9BURK</name>
<evidence type="ECO:0000256" key="1">
    <source>
        <dbReference type="ARBA" id="ARBA00022630"/>
    </source>
</evidence>
<dbReference type="AlphaFoldDB" id="B1T6W7"/>
<dbReference type="Gene3D" id="1.10.150.120">
    <property type="entry name" value="[2Fe-2S]-binding domain"/>
    <property type="match status" value="1"/>
</dbReference>
<dbReference type="InterPro" id="IPR006058">
    <property type="entry name" value="2Fe2S_fd_BS"/>
</dbReference>
<evidence type="ECO:0000256" key="5">
    <source>
        <dbReference type="ARBA" id="ARBA00023004"/>
    </source>
</evidence>